<dbReference type="RefSeq" id="WP_081198592.1">
    <property type="nucleotide sequence ID" value="NZ_FOCZ01000014.1"/>
</dbReference>
<accession>A0A1V9EZ73</accession>
<dbReference type="Proteomes" id="UP000192610">
    <property type="component" value="Unassembled WGS sequence"/>
</dbReference>
<evidence type="ECO:0000313" key="2">
    <source>
        <dbReference type="Proteomes" id="UP000192610"/>
    </source>
</evidence>
<dbReference type="EMBL" id="LVXG01000011">
    <property type="protein sequence ID" value="OQP51368.1"/>
    <property type="molecule type" value="Genomic_DNA"/>
</dbReference>
<keyword evidence="2" id="KW-1185">Reference proteome</keyword>
<proteinExistence type="predicted"/>
<gene>
    <name evidence="1" type="ORF">A4H97_27730</name>
</gene>
<dbReference type="STRING" id="354355.SAMN05660816_05608"/>
<sequence length="213" mass="24510">MDNQPTIEQHHTIFVATLDYLLEKSPYRVIIDQHDDTAERYDKLKQRAEKHYRNGNLPLLQRLIREIAGLAPLFKEEGFLASMRARTGYEADIVTQSLPAGLSKRKRNEITINDPAISYKQLAALFSPDNKRKIKVWEASSPDFLITGVDLQFGSGTQTGVYMVDGVDLDIEVYWEDNNTVVIETRADYFVRSKHGERYQSQDDVVRVVYVVR</sequence>
<evidence type="ECO:0000313" key="1">
    <source>
        <dbReference type="EMBL" id="OQP51368.1"/>
    </source>
</evidence>
<comment type="caution">
    <text evidence="1">The sequence shown here is derived from an EMBL/GenBank/DDBJ whole genome shotgun (WGS) entry which is preliminary data.</text>
</comment>
<organism evidence="1 2">
    <name type="scientific">Niastella yeongjuensis</name>
    <dbReference type="NCBI Taxonomy" id="354355"/>
    <lineage>
        <taxon>Bacteria</taxon>
        <taxon>Pseudomonadati</taxon>
        <taxon>Bacteroidota</taxon>
        <taxon>Chitinophagia</taxon>
        <taxon>Chitinophagales</taxon>
        <taxon>Chitinophagaceae</taxon>
        <taxon>Niastella</taxon>
    </lineage>
</organism>
<name>A0A1V9EZ73_9BACT</name>
<reference evidence="2" key="1">
    <citation type="submission" date="2016-04" db="EMBL/GenBank/DDBJ databases">
        <authorList>
            <person name="Chen L."/>
            <person name="Zhuang W."/>
            <person name="Wang G."/>
        </authorList>
    </citation>
    <scope>NUCLEOTIDE SEQUENCE [LARGE SCALE GENOMIC DNA]</scope>
    <source>
        <strain evidence="2">17621</strain>
    </source>
</reference>
<protein>
    <submittedName>
        <fullName evidence="1">Uncharacterized protein</fullName>
    </submittedName>
</protein>
<dbReference type="AlphaFoldDB" id="A0A1V9EZ73"/>
<dbReference type="OrthoDB" id="766527at2"/>